<organism evidence="1 2">
    <name type="scientific">Nematocida parisii (strain ERTm3)</name>
    <name type="common">Nematode killer fungus</name>
    <dbReference type="NCBI Taxonomy" id="935791"/>
    <lineage>
        <taxon>Eukaryota</taxon>
        <taxon>Fungi</taxon>
        <taxon>Fungi incertae sedis</taxon>
        <taxon>Microsporidia</taxon>
        <taxon>Nematocida</taxon>
    </lineage>
</organism>
<dbReference type="InParanoid" id="I3EJN5"/>
<keyword evidence="2" id="KW-1185">Reference proteome</keyword>
<reference evidence="1" key="1">
    <citation type="submission" date="2011-01" db="EMBL/GenBank/DDBJ databases">
        <title>The Genome Sequence of Nematocida parisii strain ERTm3.</title>
        <authorList>
            <consortium name="The Broad Institute Genome Sequencing Platform"/>
            <consortium name="The Broad Institute Genome Sequencing Center for Infectious Disease"/>
            <person name="Cuomo C."/>
            <person name="Troemel E."/>
            <person name="Young S.K."/>
            <person name="Zeng Q."/>
            <person name="Gargeya S."/>
            <person name="Fitzgerald M."/>
            <person name="Haas B."/>
            <person name="Abouelleil A."/>
            <person name="Alvarado L."/>
            <person name="Arachchi H.M."/>
            <person name="Berlin A."/>
            <person name="Chapman S.B."/>
            <person name="Gearin G."/>
            <person name="Goldberg J."/>
            <person name="Griggs A."/>
            <person name="Gujja S."/>
            <person name="Hansen M."/>
            <person name="Heiman D."/>
            <person name="Howarth C."/>
            <person name="Larimer J."/>
            <person name="Lui A."/>
            <person name="MacDonald P.J.P."/>
            <person name="McCowen C."/>
            <person name="Montmayeur A."/>
            <person name="Murphy C."/>
            <person name="Neiman D."/>
            <person name="Pearson M."/>
            <person name="Priest M."/>
            <person name="Roberts A."/>
            <person name="Saif S."/>
            <person name="Shea T."/>
            <person name="Sisk P."/>
            <person name="Stolte C."/>
            <person name="Sykes S."/>
            <person name="Wortman J."/>
            <person name="Nusbaum C."/>
            <person name="Birren B."/>
        </authorList>
    </citation>
    <scope>NUCLEOTIDE SEQUENCE</scope>
    <source>
        <strain evidence="1">ERTm3</strain>
    </source>
</reference>
<gene>
    <name evidence="1" type="ORF">NEQG_00202</name>
</gene>
<dbReference type="STRING" id="935791.I3EJN5"/>
<dbReference type="Proteomes" id="UP000002872">
    <property type="component" value="Unassembled WGS sequence"/>
</dbReference>
<proteinExistence type="predicted"/>
<evidence type="ECO:0000313" key="2">
    <source>
        <dbReference type="Proteomes" id="UP000002872"/>
    </source>
</evidence>
<dbReference type="VEuPathDB" id="MicrosporidiaDB:NEQG_00202"/>
<accession>I3EJN5</accession>
<dbReference type="SUPFAM" id="SSF48439">
    <property type="entry name" value="Protein prenylyltransferase"/>
    <property type="match status" value="1"/>
</dbReference>
<name>I3EJN5_NEMP3</name>
<dbReference type="Gene3D" id="1.25.40.120">
    <property type="entry name" value="Protein prenylyltransferase"/>
    <property type="match status" value="1"/>
</dbReference>
<dbReference type="OrthoDB" id="1658at2759"/>
<evidence type="ECO:0000313" key="1">
    <source>
        <dbReference type="EMBL" id="EIJ89432.1"/>
    </source>
</evidence>
<dbReference type="EMBL" id="GL870876">
    <property type="protein sequence ID" value="EIJ89432.1"/>
    <property type="molecule type" value="Genomic_DNA"/>
</dbReference>
<sequence>MDGIDSKNIQFIKKVLHANNRNLHAWMHISELYNYSDRIIENEISKCISNYSAYFATIQNNTYMNIEHDDLKNIVYTDPEISSPWVFIRMVEVCKRFNRMNSYVIAFDDRIEIILKTPCKTKVYLEYGGKVVEYSVDLKKVFPIYFSENGFGFNDITSFVIKTKNYPSIKIDVKKPYNPDTPKFIDEFISKHSNVNSLVTKLYFVFDESERSKIVSKILGIDPNKQQMYLEMKRGFTVYSGIEM</sequence>
<dbReference type="HOGENOM" id="CLU_1138275_0_0_1"/>
<protein>
    <submittedName>
        <fullName evidence="1">Uncharacterized protein</fullName>
    </submittedName>
</protein>
<dbReference type="AlphaFoldDB" id="I3EJN5"/>